<dbReference type="GO" id="GO:0033573">
    <property type="term" value="C:high-affinity iron permease complex"/>
    <property type="evidence" value="ECO:0007669"/>
    <property type="project" value="InterPro"/>
</dbReference>
<comment type="similarity">
    <text evidence="2">Belongs to the oxidase-dependent Fe transporter (OFeT) (TC 9.A.10.1) family.</text>
</comment>
<dbReference type="GO" id="GO:0015093">
    <property type="term" value="F:ferrous iron transmembrane transporter activity"/>
    <property type="evidence" value="ECO:0007669"/>
    <property type="project" value="TreeGrafter"/>
</dbReference>
<feature type="transmembrane region" description="Helical" evidence="7">
    <location>
        <begin position="197"/>
        <end position="215"/>
    </location>
</feature>
<accession>A0A7S0AUA2</accession>
<name>A0A7S0AUA2_9STRA</name>
<feature type="transmembrane region" description="Helical" evidence="7">
    <location>
        <begin position="58"/>
        <end position="78"/>
    </location>
</feature>
<evidence type="ECO:0000256" key="1">
    <source>
        <dbReference type="ARBA" id="ARBA00004141"/>
    </source>
</evidence>
<proteinExistence type="inferred from homology"/>
<feature type="region of interest" description="Disordered" evidence="6">
    <location>
        <begin position="304"/>
        <end position="355"/>
    </location>
</feature>
<evidence type="ECO:0000256" key="7">
    <source>
        <dbReference type="SAM" id="Phobius"/>
    </source>
</evidence>
<evidence type="ECO:0000256" key="3">
    <source>
        <dbReference type="ARBA" id="ARBA00022692"/>
    </source>
</evidence>
<organism evidence="8">
    <name type="scientific">Minutocellus polymorphus</name>
    <dbReference type="NCBI Taxonomy" id="265543"/>
    <lineage>
        <taxon>Eukaryota</taxon>
        <taxon>Sar</taxon>
        <taxon>Stramenopiles</taxon>
        <taxon>Ochrophyta</taxon>
        <taxon>Bacillariophyta</taxon>
        <taxon>Mediophyceae</taxon>
        <taxon>Cymatosirophycidae</taxon>
        <taxon>Cymatosirales</taxon>
        <taxon>Cymatosiraceae</taxon>
        <taxon>Minutocellus</taxon>
    </lineage>
</organism>
<feature type="transmembrane region" description="Helical" evidence="7">
    <location>
        <begin position="265"/>
        <end position="283"/>
    </location>
</feature>
<dbReference type="EMBL" id="HBEJ01013025">
    <property type="protein sequence ID" value="CAD8373826.1"/>
    <property type="molecule type" value="Transcribed_RNA"/>
</dbReference>
<dbReference type="InterPro" id="IPR004923">
    <property type="entry name" value="FTR1/Fip1/EfeU"/>
</dbReference>
<keyword evidence="4 7" id="KW-1133">Transmembrane helix</keyword>
<evidence type="ECO:0000256" key="2">
    <source>
        <dbReference type="ARBA" id="ARBA00008333"/>
    </source>
</evidence>
<keyword evidence="3 7" id="KW-0812">Transmembrane</keyword>
<evidence type="ECO:0000256" key="6">
    <source>
        <dbReference type="SAM" id="MobiDB-lite"/>
    </source>
</evidence>
<evidence type="ECO:0000256" key="4">
    <source>
        <dbReference type="ARBA" id="ARBA00022989"/>
    </source>
</evidence>
<dbReference type="PANTHER" id="PTHR31632:SF2">
    <property type="entry name" value="PLASMA MEMBRANE IRON PERMEASE"/>
    <property type="match status" value="1"/>
</dbReference>
<evidence type="ECO:0000313" key="8">
    <source>
        <dbReference type="EMBL" id="CAD8373826.1"/>
    </source>
</evidence>
<evidence type="ECO:0008006" key="9">
    <source>
        <dbReference type="Google" id="ProtNLM"/>
    </source>
</evidence>
<dbReference type="AlphaFoldDB" id="A0A7S0AUA2"/>
<dbReference type="PANTHER" id="PTHR31632">
    <property type="entry name" value="IRON TRANSPORTER FTH1"/>
    <property type="match status" value="1"/>
</dbReference>
<feature type="compositionally biased region" description="Acidic residues" evidence="6">
    <location>
        <begin position="310"/>
        <end position="320"/>
    </location>
</feature>
<keyword evidence="5 7" id="KW-0472">Membrane</keyword>
<comment type="subcellular location">
    <subcellularLocation>
        <location evidence="1">Membrane</location>
        <topology evidence="1">Multi-pass membrane protein</topology>
    </subcellularLocation>
</comment>
<protein>
    <recommendedName>
        <fullName evidence="9">Iron permease FTR1</fullName>
    </recommendedName>
</protein>
<dbReference type="Pfam" id="PF03239">
    <property type="entry name" value="FTR1"/>
    <property type="match status" value="1"/>
</dbReference>
<feature type="transmembrane region" description="Helical" evidence="7">
    <location>
        <begin position="165"/>
        <end position="185"/>
    </location>
</feature>
<evidence type="ECO:0000256" key="5">
    <source>
        <dbReference type="ARBA" id="ARBA00023136"/>
    </source>
</evidence>
<reference evidence="8" key="1">
    <citation type="submission" date="2021-01" db="EMBL/GenBank/DDBJ databases">
        <authorList>
            <person name="Corre E."/>
            <person name="Pelletier E."/>
            <person name="Niang G."/>
            <person name="Scheremetjew M."/>
            <person name="Finn R."/>
            <person name="Kale V."/>
            <person name="Holt S."/>
            <person name="Cochrane G."/>
            <person name="Meng A."/>
            <person name="Brown T."/>
            <person name="Cohen L."/>
        </authorList>
    </citation>
    <scope>NUCLEOTIDE SEQUENCE</scope>
    <source>
        <strain evidence="8">CCMP3303</strain>
    </source>
</reference>
<sequence length="355" mass="39184">MSTGNKIFDVAICTIFAREFLEGAIIIGQYRTILCKSPEWNKDEEKLKAGLKCITKSALLATFVAILVVIAVAVPLAVLSRDLDEKTADIIEGVSKIVASICILQLSLKIPKWLGVYASKKMGADGVVVGLSMKSIRFNVAWNIWREVAECGVFLIPFFLGEGAIAIPLSAVIGIIVGLAIGGLLYWGNRKLNNKKWLAFFMAAVLGMLSVGLFTGGCHEFEEVWGETPYVWKIDGGSSDSFWSHKRLPLALIKPFGYSSKRTQLQIAAFWSWFALLILLHFWKWWSSKKIFEAQALAEEELATGKAIGDGEEVPDDNLEETEKPNDDNIDSSNTSGSDIETGEQSPQNEEEQQQ</sequence>
<gene>
    <name evidence="8" type="ORF">MPOL1434_LOCUS7662</name>
</gene>